<evidence type="ECO:0000256" key="1">
    <source>
        <dbReference type="SAM" id="SignalP"/>
    </source>
</evidence>
<comment type="caution">
    <text evidence="3">The sequence shown here is derived from an EMBL/GenBank/DDBJ whole genome shotgun (WGS) entry which is preliminary data.</text>
</comment>
<protein>
    <recommendedName>
        <fullName evidence="2">Thioredoxin-like fold domain-containing protein</fullName>
    </recommendedName>
</protein>
<dbReference type="Pfam" id="PF13462">
    <property type="entry name" value="Thioredoxin_4"/>
    <property type="match status" value="1"/>
</dbReference>
<feature type="chain" id="PRO_5032965598" description="Thioredoxin-like fold domain-containing protein" evidence="1">
    <location>
        <begin position="23"/>
        <end position="220"/>
    </location>
</feature>
<proteinExistence type="predicted"/>
<gene>
    <name evidence="3" type="ORF">PHJA_000095500</name>
</gene>
<dbReference type="InterPro" id="IPR036249">
    <property type="entry name" value="Thioredoxin-like_sf"/>
</dbReference>
<evidence type="ECO:0000259" key="2">
    <source>
        <dbReference type="Pfam" id="PF13462"/>
    </source>
</evidence>
<dbReference type="Proteomes" id="UP000653305">
    <property type="component" value="Unassembled WGS sequence"/>
</dbReference>
<evidence type="ECO:0000313" key="3">
    <source>
        <dbReference type="EMBL" id="GFP79520.1"/>
    </source>
</evidence>
<dbReference type="SUPFAM" id="SSF52833">
    <property type="entry name" value="Thioredoxin-like"/>
    <property type="match status" value="1"/>
</dbReference>
<organism evidence="3 4">
    <name type="scientific">Phtheirospermum japonicum</name>
    <dbReference type="NCBI Taxonomy" id="374723"/>
    <lineage>
        <taxon>Eukaryota</taxon>
        <taxon>Viridiplantae</taxon>
        <taxon>Streptophyta</taxon>
        <taxon>Embryophyta</taxon>
        <taxon>Tracheophyta</taxon>
        <taxon>Spermatophyta</taxon>
        <taxon>Magnoliopsida</taxon>
        <taxon>eudicotyledons</taxon>
        <taxon>Gunneridae</taxon>
        <taxon>Pentapetalae</taxon>
        <taxon>asterids</taxon>
        <taxon>lamiids</taxon>
        <taxon>Lamiales</taxon>
        <taxon>Orobanchaceae</taxon>
        <taxon>Orobanchaceae incertae sedis</taxon>
        <taxon>Phtheirospermum</taxon>
    </lineage>
</organism>
<keyword evidence="1" id="KW-0732">Signal</keyword>
<reference evidence="3" key="1">
    <citation type="submission" date="2020-07" db="EMBL/GenBank/DDBJ databases">
        <title>Ethylene signaling mediates host invasion by parasitic plants.</title>
        <authorList>
            <person name="Yoshida S."/>
        </authorList>
    </citation>
    <scope>NUCLEOTIDE SEQUENCE</scope>
    <source>
        <strain evidence="3">Okayama</strain>
    </source>
</reference>
<dbReference type="AlphaFoldDB" id="A0A830AXS0"/>
<dbReference type="PANTHER" id="PTHR33875">
    <property type="entry name" value="OS09G0542200 PROTEIN"/>
    <property type="match status" value="1"/>
</dbReference>
<feature type="domain" description="Thioredoxin-like fold" evidence="2">
    <location>
        <begin position="40"/>
        <end position="210"/>
    </location>
</feature>
<sequence>MDFIKKFLGFSILLCLLSPISGYFSISEQDGFWYGQNRANQEGQVFIEAFFDPICPDSRDSWTPLKKVIQQYSSRVKLVVHMFPLPSHDNAFTASRALHIVNNLNSSATYRLLEAFFEHQEQFYDNTTFYLSRANIVDRITKFSTQALGVYFRPSIESGFNDTRTDSVTRVGFKFGCIRGVYGTPSFFVNGFPLKNEGSTMNYNEWRQVLDPLVSRQGRK</sequence>
<keyword evidence="4" id="KW-1185">Reference proteome</keyword>
<accession>A0A830AXS0</accession>
<dbReference type="OrthoDB" id="37297at2759"/>
<dbReference type="CDD" id="cd02972">
    <property type="entry name" value="DsbA_family"/>
    <property type="match status" value="1"/>
</dbReference>
<evidence type="ECO:0000313" key="4">
    <source>
        <dbReference type="Proteomes" id="UP000653305"/>
    </source>
</evidence>
<dbReference type="Gene3D" id="3.40.30.10">
    <property type="entry name" value="Glutaredoxin"/>
    <property type="match status" value="1"/>
</dbReference>
<dbReference type="InterPro" id="IPR012336">
    <property type="entry name" value="Thioredoxin-like_fold"/>
</dbReference>
<dbReference type="PANTHER" id="PTHR33875:SF2">
    <property type="entry name" value="ACR183CP"/>
    <property type="match status" value="1"/>
</dbReference>
<feature type="signal peptide" evidence="1">
    <location>
        <begin position="1"/>
        <end position="22"/>
    </location>
</feature>
<name>A0A830AXS0_9LAMI</name>
<dbReference type="EMBL" id="BMAC01000010">
    <property type="protein sequence ID" value="GFP79520.1"/>
    <property type="molecule type" value="Genomic_DNA"/>
</dbReference>